<dbReference type="Pfam" id="PF00657">
    <property type="entry name" value="Lipase_GDSL"/>
    <property type="match status" value="2"/>
</dbReference>
<dbReference type="CDD" id="cd01837">
    <property type="entry name" value="SGNH_plant_lipase_like"/>
    <property type="match status" value="1"/>
</dbReference>
<name>A0A6N2LLK8_SALVM</name>
<dbReference type="Gene3D" id="3.40.50.1110">
    <property type="entry name" value="SGNH hydrolase"/>
    <property type="match status" value="2"/>
</dbReference>
<sequence length="702" mass="77773">MATSKLNSTLGTKTWGSSRSNILCFLVICASFLVPTSCHSYSHDALFIFGDSFYDAGNNIYLNTNIPKLNVFPYGMTYFKHPTGRISDGRLIPDFIAEFAKLPLIPLYLQPGDHKFSNGVNFASGGAGALAGTNQGLVLDLQTQLSNFKNTEKQLRQKLGASEVKALLSTAVYMFSIGTNDYMIPFTTNSTVFQSYSKKEYVKMVIGNITSVIQVINMFRSYELILYLIFFSKFIKTKIALVLVSQEIYSMGGRKFGLSKLLPLGCTPISRGLNIVRTGGSGCLEEVTVLAKLHNRALPKALKELKSQLKGYTYSVFDAYTVADALFNSPSKYGFEEVKKACCGSGPFRGSITCGQKVYQLCDNVSEYFFFDGIHPTEKANYQFAKLMWDGMKHKNMGSSRSNILCFLVICASFLVPTSCHSYSHDALFIFGDSFYDAGNNIYLNTNIPKLNVFPYGMTYFKHPTGRISDGRLIPDFIAEFAKLPLIPLYLQPGDHKLTYGVNFASGGAGALAGTNQGLVLDLQTQLSNFKNTEKQLRQKLGASEVKALLSTAVYMFSIGTNDYMIPFTTNSTVFQSYSKKEYVKMVIGNITSVIQVINMFRSYELILYLIFFSKFIKTKIALVLVSQEIYSMGGRKFGLSKLLPLGCTPISRGLNIVRTGGSGCLEEVTVLAKLHNRALPKALKAQEQLKDILIPFLMPTL</sequence>
<protein>
    <recommendedName>
        <fullName evidence="4">SGNH hydrolase-type esterase domain-containing protein</fullName>
    </recommendedName>
</protein>
<organism evidence="3">
    <name type="scientific">Salix viminalis</name>
    <name type="common">Common osier</name>
    <name type="synonym">Basket willow</name>
    <dbReference type="NCBI Taxonomy" id="40686"/>
    <lineage>
        <taxon>Eukaryota</taxon>
        <taxon>Viridiplantae</taxon>
        <taxon>Streptophyta</taxon>
        <taxon>Embryophyta</taxon>
        <taxon>Tracheophyta</taxon>
        <taxon>Spermatophyta</taxon>
        <taxon>Magnoliopsida</taxon>
        <taxon>eudicotyledons</taxon>
        <taxon>Gunneridae</taxon>
        <taxon>Pentapetalae</taxon>
        <taxon>rosids</taxon>
        <taxon>fabids</taxon>
        <taxon>Malpighiales</taxon>
        <taxon>Salicaceae</taxon>
        <taxon>Saliceae</taxon>
        <taxon>Salix</taxon>
    </lineage>
</organism>
<comment type="similarity">
    <text evidence="1">Belongs to the 'GDSL' lipolytic enzyme family.</text>
</comment>
<dbReference type="InterPro" id="IPR036514">
    <property type="entry name" value="SGNH_hydro_sf"/>
</dbReference>
<evidence type="ECO:0000256" key="1">
    <source>
        <dbReference type="ARBA" id="ARBA00008668"/>
    </source>
</evidence>
<gene>
    <name evidence="3" type="ORF">SVIM_LOCUS247969</name>
</gene>
<dbReference type="AlphaFoldDB" id="A0A6N2LLK8"/>
<proteinExistence type="inferred from homology"/>
<evidence type="ECO:0000256" key="2">
    <source>
        <dbReference type="ARBA" id="ARBA00022729"/>
    </source>
</evidence>
<dbReference type="PANTHER" id="PTHR45966:SF40">
    <property type="entry name" value="GDSL ESTERASE_LIPASE 1-LIKE"/>
    <property type="match status" value="1"/>
</dbReference>
<keyword evidence="2" id="KW-0732">Signal</keyword>
<accession>A0A6N2LLK8</accession>
<evidence type="ECO:0000313" key="3">
    <source>
        <dbReference type="EMBL" id="VFU41866.1"/>
    </source>
</evidence>
<dbReference type="PANTHER" id="PTHR45966">
    <property type="entry name" value="GDSL-LIKE LIPASE/ACYLHYDROLASE"/>
    <property type="match status" value="1"/>
</dbReference>
<dbReference type="GO" id="GO:0016298">
    <property type="term" value="F:lipase activity"/>
    <property type="evidence" value="ECO:0007669"/>
    <property type="project" value="TreeGrafter"/>
</dbReference>
<evidence type="ECO:0008006" key="4">
    <source>
        <dbReference type="Google" id="ProtNLM"/>
    </source>
</evidence>
<dbReference type="EMBL" id="CAADRP010001570">
    <property type="protein sequence ID" value="VFU41866.1"/>
    <property type="molecule type" value="Genomic_DNA"/>
</dbReference>
<reference evidence="3" key="1">
    <citation type="submission" date="2019-03" db="EMBL/GenBank/DDBJ databases">
        <authorList>
            <person name="Mank J."/>
            <person name="Almeida P."/>
        </authorList>
    </citation>
    <scope>NUCLEOTIDE SEQUENCE</scope>
    <source>
        <strain evidence="3">78183</strain>
    </source>
</reference>
<dbReference type="InterPro" id="IPR001087">
    <property type="entry name" value="GDSL"/>
</dbReference>
<dbReference type="InterPro" id="IPR035669">
    <property type="entry name" value="SGNH_plant_lipase-like"/>
</dbReference>
<dbReference type="InterPro" id="IPR044552">
    <property type="entry name" value="GLIP1-5/GLL25"/>
</dbReference>